<dbReference type="OMA" id="ICTSICE"/>
<protein>
    <recommendedName>
        <fullName evidence="5">HAT C-terminal dimerisation domain-containing protein</fullName>
    </recommendedName>
</protein>
<dbReference type="InterPro" id="IPR012337">
    <property type="entry name" value="RNaseH-like_sf"/>
</dbReference>
<dbReference type="STRING" id="400682.A0A1X7TBL7"/>
<feature type="domain" description="DUF4371" evidence="2">
    <location>
        <begin position="8"/>
        <end position="165"/>
    </location>
</feature>
<accession>A0A1X7TBL7</accession>
<dbReference type="Pfam" id="PF05699">
    <property type="entry name" value="Dimer_Tnp_hAT"/>
    <property type="match status" value="1"/>
</dbReference>
<evidence type="ECO:0000313" key="3">
    <source>
        <dbReference type="EnsemblMetazoa" id="Aqu2.1.11939_001"/>
    </source>
</evidence>
<organism evidence="3">
    <name type="scientific">Amphimedon queenslandica</name>
    <name type="common">Sponge</name>
    <dbReference type="NCBI Taxonomy" id="400682"/>
    <lineage>
        <taxon>Eukaryota</taxon>
        <taxon>Metazoa</taxon>
        <taxon>Porifera</taxon>
        <taxon>Demospongiae</taxon>
        <taxon>Heteroscleromorpha</taxon>
        <taxon>Haplosclerida</taxon>
        <taxon>Niphatidae</taxon>
        <taxon>Amphimedon</taxon>
    </lineage>
</organism>
<dbReference type="SUPFAM" id="SSF53098">
    <property type="entry name" value="Ribonuclease H-like"/>
    <property type="match status" value="1"/>
</dbReference>
<dbReference type="PANTHER" id="PTHR46289:SF19">
    <property type="entry name" value="ZINC FINGER MYM-TYPE CONTAINING 1"/>
    <property type="match status" value="1"/>
</dbReference>
<evidence type="ECO:0008006" key="5">
    <source>
        <dbReference type="Google" id="ProtNLM"/>
    </source>
</evidence>
<evidence type="ECO:0000313" key="4">
    <source>
        <dbReference type="Proteomes" id="UP000007879"/>
    </source>
</evidence>
<dbReference type="InParanoid" id="A0A1X7TBL7"/>
<keyword evidence="4" id="KW-1185">Reference proteome</keyword>
<dbReference type="GO" id="GO:0046983">
    <property type="term" value="F:protein dimerization activity"/>
    <property type="evidence" value="ECO:0007669"/>
    <property type="project" value="InterPro"/>
</dbReference>
<dbReference type="Proteomes" id="UP000007879">
    <property type="component" value="Unassembled WGS sequence"/>
</dbReference>
<reference evidence="3" key="2">
    <citation type="submission" date="2017-05" db="UniProtKB">
        <authorList>
            <consortium name="EnsemblMetazoa"/>
        </authorList>
    </citation>
    <scope>IDENTIFICATION</scope>
</reference>
<dbReference type="EnsemblMetazoa" id="XM_011409554.1">
    <property type="protein sequence ID" value="XP_011407856.1"/>
    <property type="gene ID" value="LOC105315057"/>
</dbReference>
<name>A0A1X7TBL7_AMPQE</name>
<dbReference type="EnsemblMetazoa" id="Aqu2.1.11939_001">
    <property type="protein sequence ID" value="Aqu2.1.11939_001"/>
    <property type="gene ID" value="Aqu2.1.11939"/>
</dbReference>
<dbReference type="InterPro" id="IPR052958">
    <property type="entry name" value="IFN-induced_PKR_regulator"/>
</dbReference>
<dbReference type="AlphaFoldDB" id="A0A1X7TBL7"/>
<feature type="domain" description="HAT C-terminal dimerisation" evidence="1">
    <location>
        <begin position="461"/>
        <end position="521"/>
    </location>
</feature>
<dbReference type="InterPro" id="IPR008906">
    <property type="entry name" value="HATC_C_dom"/>
</dbReference>
<dbReference type="OrthoDB" id="6621924at2759"/>
<sequence length="546" mass="62661">MHQESNRQALYRIIDIVKLLAETGHPFRGHRKGSESLNKGLFLEIAGLLTKYDPILNSHFEKGPKNALYTSNTIQNELLASLYNTMKSAIKQELETASCFSVMIDEAFDYGHIEQVSIVLRYVDSAYVIQKRMLHIESTDSTDAEALFQILLSSLSIISLSADKLIVEATSSNQYARKFFGILQNLYCFLEASPHRHAKLQSIILQVISKPRIKSIKKLSDTRWSCRSDAILAVFENYIAIVKALEEIEESSHIGRIASEANGLINQLTTFEFILCLIVMKNLLVKSRTVSDYLQNEDVDIVSAMQVVDTTVKTLREMRTEAQFNKIFDEAKKLAHDMPIDIQEMQPRVRKISRHYDDNPETQHFIINTEEKYRVNFFYDVLDVMLSEFERRFNQESRELLLPLGALQKRQLMKDCEYQKIAVHFDLDPVALQNEWSLMVNDSVIDATKPSMILKQLADTKRTDVYTELTALLSKLCTIPFTSASCERSFSKLSLLKSKLRTTMSQERLVHLMIPFIEQDLLSRVSNEDVLKDFATVANRRLDFGL</sequence>
<evidence type="ECO:0000259" key="2">
    <source>
        <dbReference type="Pfam" id="PF14291"/>
    </source>
</evidence>
<proteinExistence type="predicted"/>
<dbReference type="KEGG" id="aqu:105315057"/>
<dbReference type="InterPro" id="IPR025398">
    <property type="entry name" value="DUF4371"/>
</dbReference>
<reference evidence="4" key="1">
    <citation type="journal article" date="2010" name="Nature">
        <title>The Amphimedon queenslandica genome and the evolution of animal complexity.</title>
        <authorList>
            <person name="Srivastava M."/>
            <person name="Simakov O."/>
            <person name="Chapman J."/>
            <person name="Fahey B."/>
            <person name="Gauthier M.E."/>
            <person name="Mitros T."/>
            <person name="Richards G.S."/>
            <person name="Conaco C."/>
            <person name="Dacre M."/>
            <person name="Hellsten U."/>
            <person name="Larroux C."/>
            <person name="Putnam N.H."/>
            <person name="Stanke M."/>
            <person name="Adamska M."/>
            <person name="Darling A."/>
            <person name="Degnan S.M."/>
            <person name="Oakley T.H."/>
            <person name="Plachetzki D.C."/>
            <person name="Zhai Y."/>
            <person name="Adamski M."/>
            <person name="Calcino A."/>
            <person name="Cummins S.F."/>
            <person name="Goodstein D.M."/>
            <person name="Harris C."/>
            <person name="Jackson D.J."/>
            <person name="Leys S.P."/>
            <person name="Shu S."/>
            <person name="Woodcroft B.J."/>
            <person name="Vervoort M."/>
            <person name="Kosik K.S."/>
            <person name="Manning G."/>
            <person name="Degnan B.M."/>
            <person name="Rokhsar D.S."/>
        </authorList>
    </citation>
    <scope>NUCLEOTIDE SEQUENCE [LARGE SCALE GENOMIC DNA]</scope>
</reference>
<dbReference type="Pfam" id="PF14291">
    <property type="entry name" value="DUF4371"/>
    <property type="match status" value="1"/>
</dbReference>
<evidence type="ECO:0000259" key="1">
    <source>
        <dbReference type="Pfam" id="PF05699"/>
    </source>
</evidence>
<dbReference type="eggNOG" id="ENOG502QSU3">
    <property type="taxonomic scope" value="Eukaryota"/>
</dbReference>
<gene>
    <name evidence="3" type="primary">105315057</name>
</gene>
<dbReference type="PANTHER" id="PTHR46289">
    <property type="entry name" value="52 KDA REPRESSOR OF THE INHIBITOR OF THE PROTEIN KINASE-LIKE PROTEIN-RELATED"/>
    <property type="match status" value="1"/>
</dbReference>